<organism evidence="1 2">
    <name type="scientific">Paraburkholderia ribeironis</name>
    <dbReference type="NCBI Taxonomy" id="1247936"/>
    <lineage>
        <taxon>Bacteria</taxon>
        <taxon>Pseudomonadati</taxon>
        <taxon>Pseudomonadota</taxon>
        <taxon>Betaproteobacteria</taxon>
        <taxon>Burkholderiales</taxon>
        <taxon>Burkholderiaceae</taxon>
        <taxon>Paraburkholderia</taxon>
    </lineage>
</organism>
<dbReference type="STRING" id="1247936.BN2475_450087"/>
<name>A0A1N7S8W7_9BURK</name>
<keyword evidence="2" id="KW-1185">Reference proteome</keyword>
<evidence type="ECO:0000313" key="1">
    <source>
        <dbReference type="EMBL" id="SIT43830.1"/>
    </source>
</evidence>
<dbReference type="EMBL" id="CYGX02000045">
    <property type="protein sequence ID" value="SIT43830.1"/>
    <property type="molecule type" value="Genomic_DNA"/>
</dbReference>
<reference evidence="1 2" key="1">
    <citation type="submission" date="2016-12" db="EMBL/GenBank/DDBJ databases">
        <authorList>
            <person name="Song W.-J."/>
            <person name="Kurnit D.M."/>
        </authorList>
    </citation>
    <scope>NUCLEOTIDE SEQUENCE [LARGE SCALE GENOMIC DNA]</scope>
    <source>
        <strain evidence="1 2">STM7296</strain>
    </source>
</reference>
<sequence>MPHCRPPALDGAHDMAAQPVRQLKVQPDESDVSGGATWTLERCCGALRPVCSPGSFSLASVVATRSADRPCQNGQGHTHRILSLTMFRIEHSDAGDAPGASSRCAFIEPHVVPDG</sequence>
<dbReference type="Proteomes" id="UP000187012">
    <property type="component" value="Unassembled WGS sequence"/>
</dbReference>
<proteinExistence type="predicted"/>
<dbReference type="AlphaFoldDB" id="A0A1N7S8W7"/>
<protein>
    <submittedName>
        <fullName evidence="1">Uncharacterized protein</fullName>
    </submittedName>
</protein>
<accession>A0A1N7S8W7</accession>
<gene>
    <name evidence="1" type="ORF">BN2475_450087</name>
</gene>
<evidence type="ECO:0000313" key="2">
    <source>
        <dbReference type="Proteomes" id="UP000187012"/>
    </source>
</evidence>